<reference evidence="3 4" key="1">
    <citation type="journal article" date="2022" name="Nat. Ecol. Evol.">
        <title>A masculinizing supergene underlies an exaggerated male reproductive morph in a spider.</title>
        <authorList>
            <person name="Hendrickx F."/>
            <person name="De Corte Z."/>
            <person name="Sonet G."/>
            <person name="Van Belleghem S.M."/>
            <person name="Kostlbacher S."/>
            <person name="Vangestel C."/>
        </authorList>
    </citation>
    <scope>NUCLEOTIDE SEQUENCE [LARGE SCALE GENOMIC DNA]</scope>
    <source>
        <strain evidence="3">W744_W776</strain>
    </source>
</reference>
<name>A0AAV6V6D5_9ARAC</name>
<keyword evidence="1" id="KW-0175">Coiled coil</keyword>
<feature type="compositionally biased region" description="Polar residues" evidence="2">
    <location>
        <begin position="146"/>
        <end position="156"/>
    </location>
</feature>
<dbReference type="AlphaFoldDB" id="A0AAV6V6D5"/>
<proteinExistence type="predicted"/>
<feature type="region of interest" description="Disordered" evidence="2">
    <location>
        <begin position="146"/>
        <end position="166"/>
    </location>
</feature>
<comment type="caution">
    <text evidence="3">The sequence shown here is derived from an EMBL/GenBank/DDBJ whole genome shotgun (WGS) entry which is preliminary data.</text>
</comment>
<dbReference type="EMBL" id="JAFNEN010000155">
    <property type="protein sequence ID" value="KAG8191633.1"/>
    <property type="molecule type" value="Genomic_DNA"/>
</dbReference>
<evidence type="ECO:0000256" key="2">
    <source>
        <dbReference type="SAM" id="MobiDB-lite"/>
    </source>
</evidence>
<evidence type="ECO:0008006" key="5">
    <source>
        <dbReference type="Google" id="ProtNLM"/>
    </source>
</evidence>
<protein>
    <recommendedName>
        <fullName evidence="5">Nuclear pore complex protein</fullName>
    </recommendedName>
</protein>
<feature type="compositionally biased region" description="Low complexity" evidence="2">
    <location>
        <begin position="269"/>
        <end position="294"/>
    </location>
</feature>
<feature type="compositionally biased region" description="Basic residues" evidence="2">
    <location>
        <begin position="295"/>
        <end position="307"/>
    </location>
</feature>
<dbReference type="Proteomes" id="UP000827092">
    <property type="component" value="Unassembled WGS sequence"/>
</dbReference>
<keyword evidence="4" id="KW-1185">Reference proteome</keyword>
<evidence type="ECO:0000313" key="4">
    <source>
        <dbReference type="Proteomes" id="UP000827092"/>
    </source>
</evidence>
<feature type="compositionally biased region" description="Low complexity" evidence="2">
    <location>
        <begin position="157"/>
        <end position="166"/>
    </location>
</feature>
<sequence length="307" mass="31835">MSTIKDLRELMNTRFDDVCKSIEFNSSVMQDLKSAISNLQAANNNLQVKCDTVLAENAELKKEVKVLKDDITELKQYLRRWFPTATTSTTSVFGAPVPSSSAGAFMFGAAKTEPVNSTPSNFAFGSGTTPSATASNFTGFQAPSQPASNMFQFGSQPSNNPAPAFGAASGGFSFGAKSDAPSQMAPASSSQAPAFGVPSQTMFGGATAPTFGGAAPAAASTPFVFGNTASSSGGSFSFGTPQQDSQNAGQFQAQPQFNISTPPTFNFGAASNQSSQPFQFAASSSAAPAEPSTGRRIRKAVRRGVRN</sequence>
<evidence type="ECO:0000313" key="3">
    <source>
        <dbReference type="EMBL" id="KAG8191633.1"/>
    </source>
</evidence>
<evidence type="ECO:0000256" key="1">
    <source>
        <dbReference type="SAM" id="Coils"/>
    </source>
</evidence>
<gene>
    <name evidence="3" type="ORF">JTE90_012350</name>
</gene>
<feature type="region of interest" description="Disordered" evidence="2">
    <location>
        <begin position="256"/>
        <end position="307"/>
    </location>
</feature>
<organism evidence="3 4">
    <name type="scientific">Oedothorax gibbosus</name>
    <dbReference type="NCBI Taxonomy" id="931172"/>
    <lineage>
        <taxon>Eukaryota</taxon>
        <taxon>Metazoa</taxon>
        <taxon>Ecdysozoa</taxon>
        <taxon>Arthropoda</taxon>
        <taxon>Chelicerata</taxon>
        <taxon>Arachnida</taxon>
        <taxon>Araneae</taxon>
        <taxon>Araneomorphae</taxon>
        <taxon>Entelegynae</taxon>
        <taxon>Araneoidea</taxon>
        <taxon>Linyphiidae</taxon>
        <taxon>Erigoninae</taxon>
        <taxon>Oedothorax</taxon>
    </lineage>
</organism>
<feature type="coiled-coil region" evidence="1">
    <location>
        <begin position="29"/>
        <end position="77"/>
    </location>
</feature>
<accession>A0AAV6V6D5</accession>